<dbReference type="AlphaFoldDB" id="A0A7Y9I623"/>
<dbReference type="InterPro" id="IPR010982">
    <property type="entry name" value="Lambda_DNA-bd_dom_sf"/>
</dbReference>
<accession>A0A7Y9I623</accession>
<reference evidence="5 6" key="1">
    <citation type="submission" date="2020-07" db="EMBL/GenBank/DDBJ databases">
        <title>Sequencing the genomes of 1000 actinobacteria strains.</title>
        <authorList>
            <person name="Klenk H.-P."/>
        </authorList>
    </citation>
    <scope>NUCLEOTIDE SEQUENCE [LARGE SCALE GENOMIC DNA]</scope>
    <source>
        <strain evidence="5 6">DSM 22083</strain>
    </source>
</reference>
<name>A0A7Y9I623_9ACTN</name>
<dbReference type="Gene3D" id="3.40.50.2300">
    <property type="match status" value="2"/>
</dbReference>
<evidence type="ECO:0000256" key="3">
    <source>
        <dbReference type="ARBA" id="ARBA00023163"/>
    </source>
</evidence>
<sequence>MARITINEIARRCGVSKGAVSYALNGRPGVSDETRERILKVARELGWAPNWTARMLSGSRTEAFGLVLTRNPRVLGSEPFFMELISGIESVLSERSYALLLQVTADLDAELDTYRKWNSERRVDGVILVDLRVDDPRIPLLHKLDLPVLCIGDPGLAAGFPAVWTDDATAMINAVDYLVGLGHRKIGRVSGTADHGQVGIRGEAFRGACERAGVEPMIADSDFSAEAGRTATRELITADDPPTAVLYDNDIMAVAGLSTCLELGVTVPDQVSLLAWDDSSLCQITHPSLSAMSHDVMAYGAHAARRMFEVLEGTATGAYLDSVPTLTERDSTRPPP</sequence>
<dbReference type="Pfam" id="PF00356">
    <property type="entry name" value="LacI"/>
    <property type="match status" value="1"/>
</dbReference>
<dbReference type="PANTHER" id="PTHR30146">
    <property type="entry name" value="LACI-RELATED TRANSCRIPTIONAL REPRESSOR"/>
    <property type="match status" value="1"/>
</dbReference>
<keyword evidence="2 5" id="KW-0238">DNA-binding</keyword>
<dbReference type="SUPFAM" id="SSF53822">
    <property type="entry name" value="Periplasmic binding protein-like I"/>
    <property type="match status" value="1"/>
</dbReference>
<keyword evidence="3" id="KW-0804">Transcription</keyword>
<dbReference type="Gene3D" id="1.10.260.40">
    <property type="entry name" value="lambda repressor-like DNA-binding domains"/>
    <property type="match status" value="1"/>
</dbReference>
<dbReference type="CDD" id="cd06267">
    <property type="entry name" value="PBP1_LacI_sugar_binding-like"/>
    <property type="match status" value="1"/>
</dbReference>
<dbReference type="GO" id="GO:0003700">
    <property type="term" value="F:DNA-binding transcription factor activity"/>
    <property type="evidence" value="ECO:0007669"/>
    <property type="project" value="TreeGrafter"/>
</dbReference>
<feature type="domain" description="HTH lacI-type" evidence="4">
    <location>
        <begin position="4"/>
        <end position="58"/>
    </location>
</feature>
<dbReference type="GO" id="GO:0000976">
    <property type="term" value="F:transcription cis-regulatory region binding"/>
    <property type="evidence" value="ECO:0007669"/>
    <property type="project" value="TreeGrafter"/>
</dbReference>
<comment type="caution">
    <text evidence="5">The sequence shown here is derived from an EMBL/GenBank/DDBJ whole genome shotgun (WGS) entry which is preliminary data.</text>
</comment>
<dbReference type="InterPro" id="IPR000843">
    <property type="entry name" value="HTH_LacI"/>
</dbReference>
<dbReference type="Proteomes" id="UP000569914">
    <property type="component" value="Unassembled WGS sequence"/>
</dbReference>
<dbReference type="InterPro" id="IPR046335">
    <property type="entry name" value="LacI/GalR-like_sensor"/>
</dbReference>
<dbReference type="SMART" id="SM00354">
    <property type="entry name" value="HTH_LACI"/>
    <property type="match status" value="1"/>
</dbReference>
<evidence type="ECO:0000313" key="5">
    <source>
        <dbReference type="EMBL" id="NYE70793.1"/>
    </source>
</evidence>
<evidence type="ECO:0000256" key="2">
    <source>
        <dbReference type="ARBA" id="ARBA00023125"/>
    </source>
</evidence>
<dbReference type="CDD" id="cd01392">
    <property type="entry name" value="HTH_LacI"/>
    <property type="match status" value="1"/>
</dbReference>
<dbReference type="InterPro" id="IPR028082">
    <property type="entry name" value="Peripla_BP_I"/>
</dbReference>
<dbReference type="RefSeq" id="WP_179750519.1">
    <property type="nucleotide sequence ID" value="NZ_JACCBU010000001.1"/>
</dbReference>
<dbReference type="EMBL" id="JACCBU010000001">
    <property type="protein sequence ID" value="NYE70793.1"/>
    <property type="molecule type" value="Genomic_DNA"/>
</dbReference>
<organism evidence="5 6">
    <name type="scientific">Microlunatus parietis</name>
    <dbReference type="NCBI Taxonomy" id="682979"/>
    <lineage>
        <taxon>Bacteria</taxon>
        <taxon>Bacillati</taxon>
        <taxon>Actinomycetota</taxon>
        <taxon>Actinomycetes</taxon>
        <taxon>Propionibacteriales</taxon>
        <taxon>Propionibacteriaceae</taxon>
        <taxon>Microlunatus</taxon>
    </lineage>
</organism>
<protein>
    <submittedName>
        <fullName evidence="5">DNA-binding LacI/PurR family transcriptional regulator</fullName>
    </submittedName>
</protein>
<dbReference type="SUPFAM" id="SSF47413">
    <property type="entry name" value="lambda repressor-like DNA-binding domains"/>
    <property type="match status" value="1"/>
</dbReference>
<evidence type="ECO:0000256" key="1">
    <source>
        <dbReference type="ARBA" id="ARBA00023015"/>
    </source>
</evidence>
<gene>
    <name evidence="5" type="ORF">BKA15_002122</name>
</gene>
<evidence type="ECO:0000313" key="6">
    <source>
        <dbReference type="Proteomes" id="UP000569914"/>
    </source>
</evidence>
<keyword evidence="1" id="KW-0805">Transcription regulation</keyword>
<evidence type="ECO:0000259" key="4">
    <source>
        <dbReference type="PROSITE" id="PS50932"/>
    </source>
</evidence>
<dbReference type="PANTHER" id="PTHR30146:SF155">
    <property type="entry name" value="ALANINE RACEMASE"/>
    <property type="match status" value="1"/>
</dbReference>
<keyword evidence="6" id="KW-1185">Reference proteome</keyword>
<dbReference type="PROSITE" id="PS50932">
    <property type="entry name" value="HTH_LACI_2"/>
    <property type="match status" value="1"/>
</dbReference>
<proteinExistence type="predicted"/>
<dbReference type="Pfam" id="PF13377">
    <property type="entry name" value="Peripla_BP_3"/>
    <property type="match status" value="1"/>
</dbReference>